<keyword evidence="1 3" id="KW-0853">WD repeat</keyword>
<protein>
    <submittedName>
        <fullName evidence="5">Uncharacterized protein</fullName>
    </submittedName>
</protein>
<dbReference type="InParanoid" id="A0A0C3P343"/>
<evidence type="ECO:0000256" key="4">
    <source>
        <dbReference type="SAM" id="MobiDB-lite"/>
    </source>
</evidence>
<dbReference type="InterPro" id="IPR036322">
    <property type="entry name" value="WD40_repeat_dom_sf"/>
</dbReference>
<feature type="region of interest" description="Disordered" evidence="4">
    <location>
        <begin position="119"/>
        <end position="158"/>
    </location>
</feature>
<feature type="repeat" description="WD" evidence="3">
    <location>
        <begin position="80"/>
        <end position="121"/>
    </location>
</feature>
<dbReference type="OrthoDB" id="3267146at2759"/>
<dbReference type="Pfam" id="PF00400">
    <property type="entry name" value="WD40"/>
    <property type="match status" value="1"/>
</dbReference>
<evidence type="ECO:0000313" key="5">
    <source>
        <dbReference type="EMBL" id="KIO01891.1"/>
    </source>
</evidence>
<name>A0A0C3P343_PISTI</name>
<gene>
    <name evidence="5" type="ORF">M404DRAFT_961384</name>
</gene>
<dbReference type="PROSITE" id="PS50294">
    <property type="entry name" value="WD_REPEATS_REGION"/>
    <property type="match status" value="1"/>
</dbReference>
<accession>A0A0C3P343</accession>
<dbReference type="Proteomes" id="UP000054217">
    <property type="component" value="Unassembled WGS sequence"/>
</dbReference>
<dbReference type="Gene3D" id="2.130.10.10">
    <property type="entry name" value="YVTN repeat-like/Quinoprotein amine dehydrogenase"/>
    <property type="match status" value="1"/>
</dbReference>
<evidence type="ECO:0000256" key="2">
    <source>
        <dbReference type="ARBA" id="ARBA00022737"/>
    </source>
</evidence>
<dbReference type="InterPro" id="IPR001680">
    <property type="entry name" value="WD40_rpt"/>
</dbReference>
<dbReference type="EMBL" id="KN831985">
    <property type="protein sequence ID" value="KIO01891.1"/>
    <property type="molecule type" value="Genomic_DNA"/>
</dbReference>
<dbReference type="HOGENOM" id="CLU_000288_57_19_1"/>
<sequence>MWLLTQSGFDETIALAQDGIKFIHNFSSAISHSTPHLYISALPFTPLNTLLAKMMMLKFSYLVQIAHGGLEDWPAVQLSLQGHNDIVSSVAFSPDGKRIVSGSWDKTVRVWDAERGVQIGSPLKGHTGTGKSPQLHSPLMGRGLSQAQRTRLRGSGML</sequence>
<organism evidence="5 6">
    <name type="scientific">Pisolithus tinctorius Marx 270</name>
    <dbReference type="NCBI Taxonomy" id="870435"/>
    <lineage>
        <taxon>Eukaryota</taxon>
        <taxon>Fungi</taxon>
        <taxon>Dikarya</taxon>
        <taxon>Basidiomycota</taxon>
        <taxon>Agaricomycotina</taxon>
        <taxon>Agaricomycetes</taxon>
        <taxon>Agaricomycetidae</taxon>
        <taxon>Boletales</taxon>
        <taxon>Sclerodermatineae</taxon>
        <taxon>Pisolithaceae</taxon>
        <taxon>Pisolithus</taxon>
    </lineage>
</organism>
<dbReference type="AlphaFoldDB" id="A0A0C3P343"/>
<dbReference type="PANTHER" id="PTHR44129">
    <property type="entry name" value="WD REPEAT-CONTAINING PROTEIN POP1"/>
    <property type="match status" value="1"/>
</dbReference>
<keyword evidence="6" id="KW-1185">Reference proteome</keyword>
<dbReference type="STRING" id="870435.A0A0C3P343"/>
<evidence type="ECO:0000256" key="1">
    <source>
        <dbReference type="ARBA" id="ARBA00022574"/>
    </source>
</evidence>
<evidence type="ECO:0000313" key="6">
    <source>
        <dbReference type="Proteomes" id="UP000054217"/>
    </source>
</evidence>
<dbReference type="PROSITE" id="PS50082">
    <property type="entry name" value="WD_REPEATS_2"/>
    <property type="match status" value="1"/>
</dbReference>
<keyword evidence="2" id="KW-0677">Repeat</keyword>
<reference evidence="6" key="2">
    <citation type="submission" date="2015-01" db="EMBL/GenBank/DDBJ databases">
        <title>Evolutionary Origins and Diversification of the Mycorrhizal Mutualists.</title>
        <authorList>
            <consortium name="DOE Joint Genome Institute"/>
            <consortium name="Mycorrhizal Genomics Consortium"/>
            <person name="Kohler A."/>
            <person name="Kuo A."/>
            <person name="Nagy L.G."/>
            <person name="Floudas D."/>
            <person name="Copeland A."/>
            <person name="Barry K.W."/>
            <person name="Cichocki N."/>
            <person name="Veneault-Fourrey C."/>
            <person name="LaButti K."/>
            <person name="Lindquist E.A."/>
            <person name="Lipzen A."/>
            <person name="Lundell T."/>
            <person name="Morin E."/>
            <person name="Murat C."/>
            <person name="Riley R."/>
            <person name="Ohm R."/>
            <person name="Sun H."/>
            <person name="Tunlid A."/>
            <person name="Henrissat B."/>
            <person name="Grigoriev I.V."/>
            <person name="Hibbett D.S."/>
            <person name="Martin F."/>
        </authorList>
    </citation>
    <scope>NUCLEOTIDE SEQUENCE [LARGE SCALE GENOMIC DNA]</scope>
    <source>
        <strain evidence="6">Marx 270</strain>
    </source>
</reference>
<evidence type="ECO:0000256" key="3">
    <source>
        <dbReference type="PROSITE-ProRule" id="PRU00221"/>
    </source>
</evidence>
<dbReference type="SUPFAM" id="SSF50978">
    <property type="entry name" value="WD40 repeat-like"/>
    <property type="match status" value="1"/>
</dbReference>
<dbReference type="InterPro" id="IPR015943">
    <property type="entry name" value="WD40/YVTN_repeat-like_dom_sf"/>
</dbReference>
<dbReference type="InterPro" id="IPR050349">
    <property type="entry name" value="WD_LIS1/nudF_dynein_reg"/>
</dbReference>
<proteinExistence type="predicted"/>
<reference evidence="5 6" key="1">
    <citation type="submission" date="2014-04" db="EMBL/GenBank/DDBJ databases">
        <authorList>
            <consortium name="DOE Joint Genome Institute"/>
            <person name="Kuo A."/>
            <person name="Kohler A."/>
            <person name="Costa M.D."/>
            <person name="Nagy L.G."/>
            <person name="Floudas D."/>
            <person name="Copeland A."/>
            <person name="Barry K.W."/>
            <person name="Cichocki N."/>
            <person name="Veneault-Fourrey C."/>
            <person name="LaButti K."/>
            <person name="Lindquist E.A."/>
            <person name="Lipzen A."/>
            <person name="Lundell T."/>
            <person name="Morin E."/>
            <person name="Murat C."/>
            <person name="Sun H."/>
            <person name="Tunlid A."/>
            <person name="Henrissat B."/>
            <person name="Grigoriev I.V."/>
            <person name="Hibbett D.S."/>
            <person name="Martin F."/>
            <person name="Nordberg H.P."/>
            <person name="Cantor M.N."/>
            <person name="Hua S.X."/>
        </authorList>
    </citation>
    <scope>NUCLEOTIDE SEQUENCE [LARGE SCALE GENOMIC DNA]</scope>
    <source>
        <strain evidence="5 6">Marx 270</strain>
    </source>
</reference>
<dbReference type="SMART" id="SM00320">
    <property type="entry name" value="WD40"/>
    <property type="match status" value="1"/>
</dbReference>